<comment type="similarity">
    <text evidence="1">Belongs to the thioredoxin family. DsbA subfamily.</text>
</comment>
<keyword evidence="6" id="KW-0812">Transmembrane</keyword>
<reference evidence="8 9" key="1">
    <citation type="journal article" date="2015" name="Nature">
        <title>rRNA introns, odd ribosomes, and small enigmatic genomes across a large radiation of phyla.</title>
        <authorList>
            <person name="Brown C.T."/>
            <person name="Hug L.A."/>
            <person name="Thomas B.C."/>
            <person name="Sharon I."/>
            <person name="Castelle C.J."/>
            <person name="Singh A."/>
            <person name="Wilkins M.J."/>
            <person name="Williams K.H."/>
            <person name="Banfield J.F."/>
        </authorList>
    </citation>
    <scope>NUCLEOTIDE SEQUENCE [LARGE SCALE GENOMIC DNA]</scope>
</reference>
<dbReference type="EMBL" id="LCFA01000010">
    <property type="protein sequence ID" value="KKS82410.1"/>
    <property type="molecule type" value="Genomic_DNA"/>
</dbReference>
<evidence type="ECO:0000256" key="2">
    <source>
        <dbReference type="ARBA" id="ARBA00022729"/>
    </source>
</evidence>
<evidence type="ECO:0000256" key="4">
    <source>
        <dbReference type="ARBA" id="ARBA00023157"/>
    </source>
</evidence>
<evidence type="ECO:0000259" key="7">
    <source>
        <dbReference type="PROSITE" id="PS51352"/>
    </source>
</evidence>
<keyword evidence="2" id="KW-0732">Signal</keyword>
<keyword evidence="3" id="KW-0560">Oxidoreductase</keyword>
<feature type="domain" description="Thioredoxin" evidence="7">
    <location>
        <begin position="35"/>
        <end position="238"/>
    </location>
</feature>
<evidence type="ECO:0000256" key="3">
    <source>
        <dbReference type="ARBA" id="ARBA00023002"/>
    </source>
</evidence>
<evidence type="ECO:0000256" key="1">
    <source>
        <dbReference type="ARBA" id="ARBA00005791"/>
    </source>
</evidence>
<keyword evidence="6" id="KW-0472">Membrane</keyword>
<proteinExistence type="inferred from homology"/>
<dbReference type="SUPFAM" id="SSF52833">
    <property type="entry name" value="Thioredoxin-like"/>
    <property type="match status" value="1"/>
</dbReference>
<keyword evidence="6" id="KW-1133">Transmembrane helix</keyword>
<comment type="caution">
    <text evidence="8">The sequence shown here is derived from an EMBL/GenBank/DDBJ whole genome shotgun (WGS) entry which is preliminary data.</text>
</comment>
<sequence length="240" mass="26172">MDTERENSGVNFSIPLAIILAGVIIAGAIIYSDRPNLGNKDTVANQPSAQNSRSPEKIKSVGLKDHILGSLNAPVKIVEFSDTECPFCKTFHPTMKKIISDYQGKVAWVYRHFPLDSIHPKARKEAEATECAAELGGEEKFWAYLDRIFEITPSNNGLDPNQLPEIAAYVGLDKDKFEQCLSSGKYAQRVASDLEDAINSGGDGTPYSVVIAPGNKKYVISGAQSYNYVKSIVDIVLGSK</sequence>
<dbReference type="PANTHER" id="PTHR13887:SF14">
    <property type="entry name" value="DISULFIDE BOND FORMATION PROTEIN D"/>
    <property type="match status" value="1"/>
</dbReference>
<evidence type="ECO:0000313" key="9">
    <source>
        <dbReference type="Proteomes" id="UP000034810"/>
    </source>
</evidence>
<feature type="transmembrane region" description="Helical" evidence="6">
    <location>
        <begin position="12"/>
        <end position="31"/>
    </location>
</feature>
<evidence type="ECO:0000256" key="5">
    <source>
        <dbReference type="ARBA" id="ARBA00023284"/>
    </source>
</evidence>
<dbReference type="CDD" id="cd02972">
    <property type="entry name" value="DsbA_family"/>
    <property type="match status" value="1"/>
</dbReference>
<gene>
    <name evidence="8" type="ORF">UV58_C0010G0030</name>
</gene>
<organism evidence="8 9">
    <name type="scientific">Candidatus Wolfebacteria bacterium GW2011_GWC1_43_10</name>
    <dbReference type="NCBI Taxonomy" id="1619011"/>
    <lineage>
        <taxon>Bacteria</taxon>
        <taxon>Candidatus Wolfeibacteriota</taxon>
    </lineage>
</organism>
<dbReference type="PROSITE" id="PS51352">
    <property type="entry name" value="THIOREDOXIN_2"/>
    <property type="match status" value="1"/>
</dbReference>
<dbReference type="InterPro" id="IPR012336">
    <property type="entry name" value="Thioredoxin-like_fold"/>
</dbReference>
<dbReference type="Proteomes" id="UP000034810">
    <property type="component" value="Unassembled WGS sequence"/>
</dbReference>
<keyword evidence="4" id="KW-1015">Disulfide bond</keyword>
<dbReference type="Gene3D" id="3.40.30.10">
    <property type="entry name" value="Glutaredoxin"/>
    <property type="match status" value="1"/>
</dbReference>
<keyword evidence="5" id="KW-0676">Redox-active center</keyword>
<protein>
    <submittedName>
        <fullName evidence="8">Periplasmic thiol:disulfide interchange protein DsbA</fullName>
    </submittedName>
</protein>
<dbReference type="Pfam" id="PF13462">
    <property type="entry name" value="Thioredoxin_4"/>
    <property type="match status" value="1"/>
</dbReference>
<evidence type="ECO:0000313" key="8">
    <source>
        <dbReference type="EMBL" id="KKS82410.1"/>
    </source>
</evidence>
<dbReference type="PANTHER" id="PTHR13887">
    <property type="entry name" value="GLUTATHIONE S-TRANSFERASE KAPPA"/>
    <property type="match status" value="1"/>
</dbReference>
<evidence type="ECO:0000256" key="6">
    <source>
        <dbReference type="SAM" id="Phobius"/>
    </source>
</evidence>
<dbReference type="InterPro" id="IPR013766">
    <property type="entry name" value="Thioredoxin_domain"/>
</dbReference>
<dbReference type="GO" id="GO:0016491">
    <property type="term" value="F:oxidoreductase activity"/>
    <property type="evidence" value="ECO:0007669"/>
    <property type="project" value="UniProtKB-KW"/>
</dbReference>
<accession>A0A0G1C9S4</accession>
<dbReference type="InterPro" id="IPR036249">
    <property type="entry name" value="Thioredoxin-like_sf"/>
</dbReference>
<name>A0A0G1C9S4_9BACT</name>
<dbReference type="AlphaFoldDB" id="A0A0G1C9S4"/>